<evidence type="ECO:0000313" key="6">
    <source>
        <dbReference type="Proteomes" id="UP000232638"/>
    </source>
</evidence>
<dbReference type="SUPFAM" id="SSF53659">
    <property type="entry name" value="Isocitrate/Isopropylmalate dehydrogenase-like"/>
    <property type="match status" value="1"/>
</dbReference>
<dbReference type="Pfam" id="PF01515">
    <property type="entry name" value="PTA_PTB"/>
    <property type="match status" value="1"/>
</dbReference>
<dbReference type="InterPro" id="IPR002505">
    <property type="entry name" value="PTA_PTB"/>
</dbReference>
<dbReference type="InterPro" id="IPR002539">
    <property type="entry name" value="MaoC-like_dom"/>
</dbReference>
<gene>
    <name evidence="5" type="ORF">THSYN_30760</name>
</gene>
<dbReference type="PANTHER" id="PTHR43356">
    <property type="entry name" value="PHOSPHATE ACETYLTRANSFERASE"/>
    <property type="match status" value="1"/>
</dbReference>
<feature type="domain" description="MaoC-like" evidence="4">
    <location>
        <begin position="19"/>
        <end position="115"/>
    </location>
</feature>
<dbReference type="SUPFAM" id="SSF54637">
    <property type="entry name" value="Thioesterase/thiol ester dehydrase-isomerase"/>
    <property type="match status" value="1"/>
</dbReference>
<evidence type="ECO:0000313" key="5">
    <source>
        <dbReference type="EMBL" id="AUB85287.1"/>
    </source>
</evidence>
<accession>A0A2K8UIC4</accession>
<keyword evidence="2" id="KW-0012">Acyltransferase</keyword>
<protein>
    <submittedName>
        <fullName evidence="5">Enoyl-CoA hydratase</fullName>
    </submittedName>
</protein>
<dbReference type="PANTHER" id="PTHR43356:SF2">
    <property type="entry name" value="PHOSPHATE ACETYLTRANSFERASE"/>
    <property type="match status" value="1"/>
</dbReference>
<evidence type="ECO:0000256" key="2">
    <source>
        <dbReference type="ARBA" id="ARBA00023315"/>
    </source>
</evidence>
<dbReference type="KEGG" id="tsy:THSYN_30760"/>
<dbReference type="GO" id="GO:0016746">
    <property type="term" value="F:acyltransferase activity"/>
    <property type="evidence" value="ECO:0007669"/>
    <property type="project" value="UniProtKB-KW"/>
</dbReference>
<keyword evidence="5" id="KW-0614">Plasmid</keyword>
<evidence type="ECO:0000259" key="4">
    <source>
        <dbReference type="Pfam" id="PF01575"/>
    </source>
</evidence>
<dbReference type="InterPro" id="IPR029069">
    <property type="entry name" value="HotDog_dom_sf"/>
</dbReference>
<dbReference type="RefSeq" id="WP_100922922.1">
    <property type="nucleotide sequence ID" value="NZ_CP020371.1"/>
</dbReference>
<organism evidence="5 6">
    <name type="scientific">Candidatus Thiodictyon syntrophicum</name>
    <dbReference type="NCBI Taxonomy" id="1166950"/>
    <lineage>
        <taxon>Bacteria</taxon>
        <taxon>Pseudomonadati</taxon>
        <taxon>Pseudomonadota</taxon>
        <taxon>Gammaproteobacteria</taxon>
        <taxon>Chromatiales</taxon>
        <taxon>Chromatiaceae</taxon>
        <taxon>Thiodictyon</taxon>
    </lineage>
</organism>
<name>A0A2K8UIC4_9GAMM</name>
<dbReference type="CDD" id="cd03449">
    <property type="entry name" value="R_hydratase"/>
    <property type="match status" value="1"/>
</dbReference>
<keyword evidence="1" id="KW-0808">Transferase</keyword>
<dbReference type="EMBL" id="CP020371">
    <property type="protein sequence ID" value="AUB85287.1"/>
    <property type="molecule type" value="Genomic_DNA"/>
</dbReference>
<sequence>MTAEFIENRTFDEIQIGQTAELERTLTRDDVALFSQVSGDLNPTHTDEAYALGSGAKGVVGHSLWATSLVSSLLGNVLPGPGTVYLSQESNFHRPVDLGDTLIARIRVRERRAGRVVLFDCEVRNQRHEPVMDGAAQVVAPAERIRLRRLEAPEVSVRHHDSFGLLFEAVTALEPVPTAVVHPVDQVSLAGAIEAAQDGFIRPILVGPLGRIRAVADEFGIDLGATEIIDVEHSHAAAERAVALIREGRAEILMKGSLHTDEVLAAVLDKVKGIRTARRISHVFVMDVPTYPKLLLVSDAAVNIAPDLEAKADICQNAIDLAHTLGVARPKVAILSAVETIRPKIQSTLDAAALCKMAERGQIQGGVLDGPLAMDNAINPEAARIKKIESEVAGVADVLIVPDLESGNILAKQLIFLANAEAAGVVLGARVPIVLTSRADSVRTRRASAAVAVLHAHAVRQGLILKDLPRDLVKGA</sequence>
<dbReference type="NCBIfam" id="NF006045">
    <property type="entry name" value="PRK08190.1"/>
    <property type="match status" value="1"/>
</dbReference>
<dbReference type="NCBIfam" id="NF008852">
    <property type="entry name" value="PRK11890.1"/>
    <property type="match status" value="1"/>
</dbReference>
<proteinExistence type="predicted"/>
<dbReference type="AlphaFoldDB" id="A0A2K8UIC4"/>
<reference evidence="5 6" key="1">
    <citation type="submission" date="2017-03" db="EMBL/GenBank/DDBJ databases">
        <title>Complete genome sequence of Candidatus 'Thiodictyon syntrophicum' sp. nov. strain Cad16T, a photolithoautotroph purple sulfur bacterium isolated from an alpine meromictic lake.</title>
        <authorList>
            <person name="Luedin S.M."/>
            <person name="Pothier J.F."/>
            <person name="Danza F."/>
            <person name="Storelli N."/>
            <person name="Wittwer M."/>
            <person name="Tonolla M."/>
        </authorList>
    </citation>
    <scope>NUCLEOTIDE SEQUENCE [LARGE SCALE GENOMIC DNA]</scope>
    <source>
        <strain evidence="5 6">Cad16T</strain>
        <plasmid evidence="6">Plasmid pts417</plasmid>
    </source>
</reference>
<dbReference type="Proteomes" id="UP000232638">
    <property type="component" value="Plasmid pTs417"/>
</dbReference>
<evidence type="ECO:0000259" key="3">
    <source>
        <dbReference type="Pfam" id="PF01515"/>
    </source>
</evidence>
<geneLocation type="plasmid" evidence="6">
    <name>pts417</name>
</geneLocation>
<dbReference type="Pfam" id="PF01575">
    <property type="entry name" value="MaoC_dehydratas"/>
    <property type="match status" value="1"/>
</dbReference>
<evidence type="ECO:0000256" key="1">
    <source>
        <dbReference type="ARBA" id="ARBA00022679"/>
    </source>
</evidence>
<keyword evidence="6" id="KW-1185">Reference proteome</keyword>
<dbReference type="Gene3D" id="3.40.718.10">
    <property type="entry name" value="Isopropylmalate Dehydrogenase"/>
    <property type="match status" value="1"/>
</dbReference>
<dbReference type="InterPro" id="IPR050500">
    <property type="entry name" value="Phos_Acetyltrans/Butyryltrans"/>
</dbReference>
<feature type="domain" description="Phosphate acetyl/butaryl transferase" evidence="3">
    <location>
        <begin position="239"/>
        <end position="452"/>
    </location>
</feature>
<dbReference type="Gene3D" id="3.10.129.10">
    <property type="entry name" value="Hotdog Thioesterase"/>
    <property type="match status" value="1"/>
</dbReference>
<dbReference type="OrthoDB" id="9774179at2"/>